<protein>
    <submittedName>
        <fullName evidence="6">Repeat protein (TIGR02543 family)</fullName>
    </submittedName>
</protein>
<evidence type="ECO:0000313" key="7">
    <source>
        <dbReference type="Proteomes" id="UP000617426"/>
    </source>
</evidence>
<feature type="domain" description="Pesticidal crystal protein Cry22Aa Ig-like" evidence="5">
    <location>
        <begin position="885"/>
        <end position="953"/>
    </location>
</feature>
<dbReference type="EMBL" id="JACHMK010000001">
    <property type="protein sequence ID" value="MBB6335186.1"/>
    <property type="molecule type" value="Genomic_DNA"/>
</dbReference>
<keyword evidence="3" id="KW-1133">Transmembrane helix</keyword>
<dbReference type="InterPro" id="IPR013378">
    <property type="entry name" value="InlB-like_B-rpt"/>
</dbReference>
<gene>
    <name evidence="6" type="ORF">HD592_001751</name>
</gene>
<feature type="transmembrane region" description="Helical" evidence="3">
    <location>
        <begin position="1001"/>
        <end position="1018"/>
    </location>
</feature>
<dbReference type="Pfam" id="PF09479">
    <property type="entry name" value="Flg_new"/>
    <property type="match status" value="1"/>
</dbReference>
<evidence type="ECO:0000256" key="4">
    <source>
        <dbReference type="SAM" id="SignalP"/>
    </source>
</evidence>
<comment type="caution">
    <text evidence="6">The sequence shown here is derived from an EMBL/GenBank/DDBJ whole genome shotgun (WGS) entry which is preliminary data.</text>
</comment>
<dbReference type="Gene3D" id="2.60.40.4270">
    <property type="entry name" value="Listeria-Bacteroides repeat domain"/>
    <property type="match status" value="1"/>
</dbReference>
<dbReference type="InterPro" id="IPR042229">
    <property type="entry name" value="Listeria/Bacterioides_rpt_sf"/>
</dbReference>
<feature type="domain" description="Pesticidal crystal protein Cry22Aa Ig-like" evidence="5">
    <location>
        <begin position="545"/>
        <end position="613"/>
    </location>
</feature>
<dbReference type="InterPro" id="IPR032179">
    <property type="entry name" value="Cry22Aa_Ig-like"/>
</dbReference>
<evidence type="ECO:0000256" key="2">
    <source>
        <dbReference type="SAM" id="MobiDB-lite"/>
    </source>
</evidence>
<dbReference type="Gene3D" id="2.60.40.10">
    <property type="entry name" value="Immunoglobulins"/>
    <property type="match status" value="5"/>
</dbReference>
<keyword evidence="3" id="KW-0472">Membrane</keyword>
<dbReference type="GO" id="GO:0030313">
    <property type="term" value="C:cell envelope"/>
    <property type="evidence" value="ECO:0007669"/>
    <property type="project" value="UniProtKB-SubCell"/>
</dbReference>
<dbReference type="Proteomes" id="UP000617426">
    <property type="component" value="Unassembled WGS sequence"/>
</dbReference>
<evidence type="ECO:0000313" key="6">
    <source>
        <dbReference type="EMBL" id="MBB6335186.1"/>
    </source>
</evidence>
<organism evidence="6 7">
    <name type="scientific">Schaalia hyovaginalis</name>
    <dbReference type="NCBI Taxonomy" id="29316"/>
    <lineage>
        <taxon>Bacteria</taxon>
        <taxon>Bacillati</taxon>
        <taxon>Actinomycetota</taxon>
        <taxon>Actinomycetes</taxon>
        <taxon>Actinomycetales</taxon>
        <taxon>Actinomycetaceae</taxon>
        <taxon>Schaalia</taxon>
    </lineage>
</organism>
<dbReference type="GO" id="GO:0005975">
    <property type="term" value="P:carbohydrate metabolic process"/>
    <property type="evidence" value="ECO:0007669"/>
    <property type="project" value="UniProtKB-ARBA"/>
</dbReference>
<keyword evidence="4" id="KW-0732">Signal</keyword>
<sequence>MRNTSRARLLFAALFSFLLIVLPGGAHATPNEAAPQNIPYTVQFWSERADYDEANVGSIGDKYEYIGLKNFTGAEGHVPGLLTVDPSGVQFPDIELATSSNPELFAKLYHLNADFTTAQNANDDSAIRPLSADKKNVYNVFFDREVYDVVFEKGNQSEYTFDPVISKNGTTYDATTNPYTVRMRFGQEFGDAWPFDKDIVNVPSEGKRGFGLTGWKIMTGESSANYLDTPPYRLTYSEFIQYAGKRATSVSRPGVSYTDHTIAMGISFNTASHPVFVDFALEGFEDGLEPRQFPVDEALSYWKSDTSWTGYSFPVPEIKGFDRVVPKKQQKAVRSQTGFDRVNATRGDAAPLTFIRTLYGTRRDTNGYLRLEYKRQKFSLFLDNDPRVPKADSDYSAENTLTVPYGQAIADLNFPTPTKPSDLGDDVVFRGWAWDSAGVSMLADSSRSMPNYNVVIHAVWDTERQVVFNLDGGAVDGSTDRISRTQFDGQTVEFPTPTRDGYTFMGWADDNTEGKTYKSTDKLKVDGNMSFTAKWDQHPDLQVKDASVAAGDDFDVKSLVVEAEDAEDGVLTDQVKLVDDGGLDVSKPGKYTVTFEVVDSAGAKATKSAVVTVNMKMVALNEAPSLEVKDASVAAGDDFDVKSLVVEAEDAEDGVLTDQVKLVDDGGLDVSKPGKYTVTFEVVDSAGAKATKSAVVTVNMKMVALNEAPSLEVKDASVAAGDDFDVKSLVVEAEDAEDGVITDRVELVDDGGLDVSKPGKYTVTFEVVDSAGAKVAKTATVTVNMKMVALNEAPSLEVKDASVAAGDEFDPVSLVVKAEDAEDGVITDRVELVDDGGLDLSKPGTYVLKFEVADSQGAKVAKTATVTVNMKMVALNEAPSLEVKDASVAAGDEFDPVSLVVKAEDAEDGVITDRVELVDDGGLDLSKPGTYVLKFEVADSQGAKVAKTATVTVEAKQTPAPGAPTDNQSGVPAPQPEPQSATQPPASSGKLAWTGADSRNLAGFAGAMLLMGAALVATRRRVK</sequence>
<accession>A0A923E373</accession>
<comment type="subcellular location">
    <subcellularLocation>
        <location evidence="1">Cell envelope</location>
    </subcellularLocation>
</comment>
<feature type="chain" id="PRO_5038094417" evidence="4">
    <location>
        <begin position="29"/>
        <end position="1023"/>
    </location>
</feature>
<name>A0A923E373_9ACTO</name>
<reference evidence="6" key="1">
    <citation type="submission" date="2020-08" db="EMBL/GenBank/DDBJ databases">
        <title>Sequencing the genomes of 1000 actinobacteria strains.</title>
        <authorList>
            <person name="Klenk H.-P."/>
        </authorList>
    </citation>
    <scope>NUCLEOTIDE SEQUENCE</scope>
    <source>
        <strain evidence="6">DSM 10695</strain>
    </source>
</reference>
<feature type="region of interest" description="Disordered" evidence="2">
    <location>
        <begin position="955"/>
        <end position="993"/>
    </location>
</feature>
<evidence type="ECO:0000256" key="1">
    <source>
        <dbReference type="ARBA" id="ARBA00004196"/>
    </source>
</evidence>
<dbReference type="AlphaFoldDB" id="A0A923E373"/>
<evidence type="ECO:0000259" key="5">
    <source>
        <dbReference type="Pfam" id="PF16403"/>
    </source>
</evidence>
<dbReference type="InterPro" id="IPR013783">
    <property type="entry name" value="Ig-like_fold"/>
</dbReference>
<dbReference type="RefSeq" id="WP_184453426.1">
    <property type="nucleotide sequence ID" value="NZ_JACHMK010000001.1"/>
</dbReference>
<dbReference type="Pfam" id="PF16403">
    <property type="entry name" value="Bact_surface_Ig-like"/>
    <property type="match status" value="5"/>
</dbReference>
<feature type="domain" description="Pesticidal crystal protein Cry22Aa Ig-like" evidence="5">
    <location>
        <begin position="715"/>
        <end position="783"/>
    </location>
</feature>
<proteinExistence type="predicted"/>
<feature type="signal peptide" evidence="4">
    <location>
        <begin position="1"/>
        <end position="28"/>
    </location>
</feature>
<evidence type="ECO:0000256" key="3">
    <source>
        <dbReference type="SAM" id="Phobius"/>
    </source>
</evidence>
<dbReference type="NCBIfam" id="TIGR02543">
    <property type="entry name" value="List_Bact_rpt"/>
    <property type="match status" value="1"/>
</dbReference>
<feature type="domain" description="Pesticidal crystal protein Cry22Aa Ig-like" evidence="5">
    <location>
        <begin position="800"/>
        <end position="868"/>
    </location>
</feature>
<feature type="domain" description="Pesticidal crystal protein Cry22Aa Ig-like" evidence="5">
    <location>
        <begin position="630"/>
        <end position="698"/>
    </location>
</feature>
<keyword evidence="7" id="KW-1185">Reference proteome</keyword>
<keyword evidence="3" id="KW-0812">Transmembrane</keyword>